<proteinExistence type="predicted"/>
<dbReference type="AlphaFoldDB" id="A0A556TXS0"/>
<keyword evidence="2" id="KW-1185">Reference proteome</keyword>
<reference evidence="1 2" key="1">
    <citation type="journal article" date="2019" name="Genome Biol. Evol.">
        <title>Whole-Genome Sequencing of the Giant Devil Catfish, Bagarius yarrelli.</title>
        <authorList>
            <person name="Jiang W."/>
            <person name="Lv Y."/>
            <person name="Cheng L."/>
            <person name="Yang K."/>
            <person name="Chao B."/>
            <person name="Wang X."/>
            <person name="Li Y."/>
            <person name="Pan X."/>
            <person name="You X."/>
            <person name="Zhang Y."/>
            <person name="Yang J."/>
            <person name="Li J."/>
            <person name="Zhang X."/>
            <person name="Liu S."/>
            <person name="Sun C."/>
            <person name="Yang J."/>
            <person name="Shi Q."/>
        </authorList>
    </citation>
    <scope>NUCLEOTIDE SEQUENCE [LARGE SCALE GENOMIC DNA]</scope>
    <source>
        <strain evidence="1">JWS20170419001</strain>
        <tissue evidence="1">Muscle</tissue>
    </source>
</reference>
<evidence type="ECO:0000313" key="1">
    <source>
        <dbReference type="EMBL" id="TSL16059.1"/>
    </source>
</evidence>
<protein>
    <submittedName>
        <fullName evidence="1">Uncharacterized protein</fullName>
    </submittedName>
</protein>
<accession>A0A556TXS0</accession>
<name>A0A556TXS0_BAGYA</name>
<gene>
    <name evidence="1" type="ORF">Baya_5867</name>
</gene>
<dbReference type="Proteomes" id="UP000319801">
    <property type="component" value="Unassembled WGS sequence"/>
</dbReference>
<comment type="caution">
    <text evidence="1">The sequence shown here is derived from an EMBL/GenBank/DDBJ whole genome shotgun (WGS) entry which is preliminary data.</text>
</comment>
<evidence type="ECO:0000313" key="2">
    <source>
        <dbReference type="Proteomes" id="UP000319801"/>
    </source>
</evidence>
<dbReference type="EMBL" id="VCAZ01000027">
    <property type="protein sequence ID" value="TSL16059.1"/>
    <property type="molecule type" value="Genomic_DNA"/>
</dbReference>
<organism evidence="1 2">
    <name type="scientific">Bagarius yarrelli</name>
    <name type="common">Goonch</name>
    <name type="synonym">Bagrus yarrelli</name>
    <dbReference type="NCBI Taxonomy" id="175774"/>
    <lineage>
        <taxon>Eukaryota</taxon>
        <taxon>Metazoa</taxon>
        <taxon>Chordata</taxon>
        <taxon>Craniata</taxon>
        <taxon>Vertebrata</taxon>
        <taxon>Euteleostomi</taxon>
        <taxon>Actinopterygii</taxon>
        <taxon>Neopterygii</taxon>
        <taxon>Teleostei</taxon>
        <taxon>Ostariophysi</taxon>
        <taxon>Siluriformes</taxon>
        <taxon>Sisoridae</taxon>
        <taxon>Sisorinae</taxon>
        <taxon>Bagarius</taxon>
    </lineage>
</organism>
<sequence length="87" mass="9508">MSSRAFVRVSVTQRFQQSSSIQKLACFCCLRRESSKATQLSNGSGSHRAPICPMTVSVPVTGFHLARQACWFEKLPDTLDVGSGNKS</sequence>